<dbReference type="EMBL" id="LAZR01012074">
    <property type="protein sequence ID" value="KKM44239.1"/>
    <property type="molecule type" value="Genomic_DNA"/>
</dbReference>
<organism evidence="2">
    <name type="scientific">marine sediment metagenome</name>
    <dbReference type="NCBI Taxonomy" id="412755"/>
    <lineage>
        <taxon>unclassified sequences</taxon>
        <taxon>metagenomes</taxon>
        <taxon>ecological metagenomes</taxon>
    </lineage>
</organism>
<feature type="region of interest" description="Disordered" evidence="1">
    <location>
        <begin position="17"/>
        <end position="36"/>
    </location>
</feature>
<gene>
    <name evidence="2" type="ORF">LCGC14_1561740</name>
</gene>
<accession>A0A0F9LN04</accession>
<evidence type="ECO:0000313" key="2">
    <source>
        <dbReference type="EMBL" id="KKM44239.1"/>
    </source>
</evidence>
<comment type="caution">
    <text evidence="2">The sequence shown here is derived from an EMBL/GenBank/DDBJ whole genome shotgun (WGS) entry which is preliminary data.</text>
</comment>
<reference evidence="2" key="1">
    <citation type="journal article" date="2015" name="Nature">
        <title>Complex archaea that bridge the gap between prokaryotes and eukaryotes.</title>
        <authorList>
            <person name="Spang A."/>
            <person name="Saw J.H."/>
            <person name="Jorgensen S.L."/>
            <person name="Zaremba-Niedzwiedzka K."/>
            <person name="Martijn J."/>
            <person name="Lind A.E."/>
            <person name="van Eijk R."/>
            <person name="Schleper C."/>
            <person name="Guy L."/>
            <person name="Ettema T.J."/>
        </authorList>
    </citation>
    <scope>NUCLEOTIDE SEQUENCE</scope>
</reference>
<sequence length="138" mass="15917">MKGLTIQRQVHFGRGRNCRKVIHEGPPPEPKPTPAGRIPRISRLMALAIRFDRLIKAGEITDQAEIARLGHVSRARVTQIMNLLQVAPDIQEEILFLPRTNHGRDPILEHMVRPIAAVLDWRKQRRMWGELQCNSQRQ</sequence>
<evidence type="ECO:0000256" key="1">
    <source>
        <dbReference type="SAM" id="MobiDB-lite"/>
    </source>
</evidence>
<protein>
    <submittedName>
        <fullName evidence="2">Uncharacterized protein</fullName>
    </submittedName>
</protein>
<proteinExistence type="predicted"/>
<name>A0A0F9LN04_9ZZZZ</name>
<dbReference type="SUPFAM" id="SSF109709">
    <property type="entry name" value="KorB DNA-binding domain-like"/>
    <property type="match status" value="1"/>
</dbReference>
<dbReference type="AlphaFoldDB" id="A0A0F9LN04"/>